<reference evidence="2" key="1">
    <citation type="journal article" date="2023" name="Science">
        <title>Genome structures resolve the early diversification of teleost fishes.</title>
        <authorList>
            <person name="Parey E."/>
            <person name="Louis A."/>
            <person name="Montfort J."/>
            <person name="Bouchez O."/>
            <person name="Roques C."/>
            <person name="Iampietro C."/>
            <person name="Lluch J."/>
            <person name="Castinel A."/>
            <person name="Donnadieu C."/>
            <person name="Desvignes T."/>
            <person name="Floi Bucao C."/>
            <person name="Jouanno E."/>
            <person name="Wen M."/>
            <person name="Mejri S."/>
            <person name="Dirks R."/>
            <person name="Jansen H."/>
            <person name="Henkel C."/>
            <person name="Chen W.J."/>
            <person name="Zahm M."/>
            <person name="Cabau C."/>
            <person name="Klopp C."/>
            <person name="Thompson A.W."/>
            <person name="Robinson-Rechavi M."/>
            <person name="Braasch I."/>
            <person name="Lecointre G."/>
            <person name="Bobe J."/>
            <person name="Postlethwait J.H."/>
            <person name="Berthelot C."/>
            <person name="Roest Crollius H."/>
            <person name="Guiguen Y."/>
        </authorList>
    </citation>
    <scope>NUCLEOTIDE SEQUENCE</scope>
    <source>
        <strain evidence="2">WJC10195</strain>
    </source>
</reference>
<sequence>MSRQRERTRETPGERTVRFGFLRDAQAARKSRRETSPCSNEEWLRMKRDGQRRTYHPISATKREGAE</sequence>
<evidence type="ECO:0000313" key="3">
    <source>
        <dbReference type="Proteomes" id="UP001152622"/>
    </source>
</evidence>
<dbReference type="EMBL" id="JAINUF010000019">
    <property type="protein sequence ID" value="KAJ8336890.1"/>
    <property type="molecule type" value="Genomic_DNA"/>
</dbReference>
<keyword evidence="3" id="KW-1185">Reference proteome</keyword>
<dbReference type="AlphaFoldDB" id="A0A9Q1EDN8"/>
<comment type="caution">
    <text evidence="2">The sequence shown here is derived from an EMBL/GenBank/DDBJ whole genome shotgun (WGS) entry which is preliminary data.</text>
</comment>
<name>A0A9Q1EDN8_SYNKA</name>
<accession>A0A9Q1EDN8</accession>
<dbReference type="Proteomes" id="UP001152622">
    <property type="component" value="Chromosome 19"/>
</dbReference>
<evidence type="ECO:0000256" key="1">
    <source>
        <dbReference type="SAM" id="MobiDB-lite"/>
    </source>
</evidence>
<protein>
    <submittedName>
        <fullName evidence="2">Uncharacterized protein</fullName>
    </submittedName>
</protein>
<feature type="compositionally biased region" description="Basic and acidic residues" evidence="1">
    <location>
        <begin position="42"/>
        <end position="52"/>
    </location>
</feature>
<organism evidence="2 3">
    <name type="scientific">Synaphobranchus kaupii</name>
    <name type="common">Kaup's arrowtooth eel</name>
    <dbReference type="NCBI Taxonomy" id="118154"/>
    <lineage>
        <taxon>Eukaryota</taxon>
        <taxon>Metazoa</taxon>
        <taxon>Chordata</taxon>
        <taxon>Craniata</taxon>
        <taxon>Vertebrata</taxon>
        <taxon>Euteleostomi</taxon>
        <taxon>Actinopterygii</taxon>
        <taxon>Neopterygii</taxon>
        <taxon>Teleostei</taxon>
        <taxon>Anguilliformes</taxon>
        <taxon>Synaphobranchidae</taxon>
        <taxon>Synaphobranchus</taxon>
    </lineage>
</organism>
<gene>
    <name evidence="2" type="ORF">SKAU_G00381100</name>
</gene>
<proteinExistence type="predicted"/>
<feature type="region of interest" description="Disordered" evidence="1">
    <location>
        <begin position="23"/>
        <end position="67"/>
    </location>
</feature>
<evidence type="ECO:0000313" key="2">
    <source>
        <dbReference type="EMBL" id="KAJ8336890.1"/>
    </source>
</evidence>